<dbReference type="Proteomes" id="UP000562027">
    <property type="component" value="Unassembled WGS sequence"/>
</dbReference>
<name>A0A840L8U3_9BURK</name>
<dbReference type="AlphaFoldDB" id="A0A840L8U3"/>
<comment type="caution">
    <text evidence="1">The sequence shown here is derived from an EMBL/GenBank/DDBJ whole genome shotgun (WGS) entry which is preliminary data.</text>
</comment>
<proteinExistence type="predicted"/>
<evidence type="ECO:0000313" key="1">
    <source>
        <dbReference type="EMBL" id="MBB4843092.1"/>
    </source>
</evidence>
<protein>
    <recommendedName>
        <fullName evidence="3">Addiction module component</fullName>
    </recommendedName>
</protein>
<sequence>MGTPIEVLEAQLLQLPKADRIRVLDRVVASLDAEAARDAAWDAVAAGRDAEARQDPSVLLALDEVLAGLRAEVP</sequence>
<reference evidence="1 2" key="1">
    <citation type="submission" date="2020-08" db="EMBL/GenBank/DDBJ databases">
        <title>Functional genomics of gut bacteria from endangered species of beetles.</title>
        <authorList>
            <person name="Carlos-Shanley C."/>
        </authorList>
    </citation>
    <scope>NUCLEOTIDE SEQUENCE [LARGE SCALE GENOMIC DNA]</scope>
    <source>
        <strain evidence="1 2">S00239</strain>
    </source>
</reference>
<evidence type="ECO:0000313" key="2">
    <source>
        <dbReference type="Proteomes" id="UP000562027"/>
    </source>
</evidence>
<gene>
    <name evidence="1" type="ORF">HNP55_001611</name>
</gene>
<dbReference type="InterPro" id="IPR013406">
    <property type="entry name" value="CHP02574_addiction_mod"/>
</dbReference>
<dbReference type="RefSeq" id="WP_184298055.1">
    <property type="nucleotide sequence ID" value="NZ_JACHLP010000003.1"/>
</dbReference>
<keyword evidence="2" id="KW-1185">Reference proteome</keyword>
<organism evidence="1 2">
    <name type="scientific">Roseateles oligotrophus</name>
    <dbReference type="NCBI Taxonomy" id="1769250"/>
    <lineage>
        <taxon>Bacteria</taxon>
        <taxon>Pseudomonadati</taxon>
        <taxon>Pseudomonadota</taxon>
        <taxon>Betaproteobacteria</taxon>
        <taxon>Burkholderiales</taxon>
        <taxon>Sphaerotilaceae</taxon>
        <taxon>Roseateles</taxon>
    </lineage>
</organism>
<accession>A0A840L8U3</accession>
<evidence type="ECO:0008006" key="3">
    <source>
        <dbReference type="Google" id="ProtNLM"/>
    </source>
</evidence>
<dbReference type="Pfam" id="PF09720">
    <property type="entry name" value="Unstab_antitox"/>
    <property type="match status" value="1"/>
</dbReference>
<dbReference type="EMBL" id="JACHLP010000003">
    <property type="protein sequence ID" value="MBB4843092.1"/>
    <property type="molecule type" value="Genomic_DNA"/>
</dbReference>